<reference evidence="10 11" key="1">
    <citation type="submission" date="2014-04" db="EMBL/GenBank/DDBJ databases">
        <title>The Genome Sequence of Thermoanaerobaculum aquaticum MP-01, The First Cultivated Group 23 Acidobacterium.</title>
        <authorList>
            <person name="Stamps B.W."/>
            <person name="Losey N.A."/>
            <person name="Lawson P.A."/>
            <person name="Stevenson B.S."/>
        </authorList>
    </citation>
    <scope>NUCLEOTIDE SEQUENCE [LARGE SCALE GENOMIC DNA]</scope>
    <source>
        <strain evidence="10 11">MP-01</strain>
    </source>
</reference>
<sequence>MPDASICRQRGWQKRGAPLASWAETFAQYLPLVDDPSAFLSALSSPLPVSFWVNPLKAQPEVCLAYLQSVGVVPEPVSWYPGAYRVRGWERPGATLAFLAGWYYVQEEIALTAVVALDPQPGERIVDLCASPGGKTAQIALKVGPQGLVVANEAQMDRLSGLRATVDRMGLLNVVVTWGDGRWVPLAEGQWDRVLLDAPCTGEGTVRKPVKSFKAAPEGFRRTVQALQKKLLQRALALAKPGGVVVYSTCTFSPDENEAVLDAALGDWGYVEPFEIPGLQSAPGITAWQGKSFRPDVVHAKRFWPHLNDTGGFFVARIRRTDVPLATETRPLSRKTPAFAPASWEPVDTLAQRFGIEPELLQRYRFWQRGNRLLWVALPHVRPLEGVTVEGLGMPLLQHTPRGPKPKTFALQFLAPRIRASVVELADEAAAWRFVSGQSQNLVAEGVSPGYVLVRFGAFALGCGLYGRGQLHSLMPKALQVQVG</sequence>
<evidence type="ECO:0000256" key="6">
    <source>
        <dbReference type="PROSITE-ProRule" id="PRU01023"/>
    </source>
</evidence>
<reference evidence="8" key="2">
    <citation type="journal article" date="2020" name="mSystems">
        <title>Genome- and Community-Level Interaction Insights into Carbon Utilization and Element Cycling Functions of Hydrothermarchaeota in Hydrothermal Sediment.</title>
        <authorList>
            <person name="Zhou Z."/>
            <person name="Liu Y."/>
            <person name="Xu W."/>
            <person name="Pan J."/>
            <person name="Luo Z.H."/>
            <person name="Li M."/>
        </authorList>
    </citation>
    <scope>NUCLEOTIDE SEQUENCE [LARGE SCALE GENOMIC DNA]</scope>
    <source>
        <strain evidence="8">SpSt-186</strain>
        <strain evidence="9">SpSt-299</strain>
    </source>
</reference>
<dbReference type="InterPro" id="IPR029063">
    <property type="entry name" value="SAM-dependent_MTases_sf"/>
</dbReference>
<dbReference type="Pfam" id="PF01189">
    <property type="entry name" value="Methyltr_RsmB-F"/>
    <property type="match status" value="1"/>
</dbReference>
<dbReference type="PROSITE" id="PS51686">
    <property type="entry name" value="SAM_MT_RSMB_NOP"/>
    <property type="match status" value="1"/>
</dbReference>
<accession>A0A062XK99</accession>
<dbReference type="Gene3D" id="3.30.70.1170">
    <property type="entry name" value="Sun protein, domain 3"/>
    <property type="match status" value="1"/>
</dbReference>
<evidence type="ECO:0000256" key="1">
    <source>
        <dbReference type="ARBA" id="ARBA00022490"/>
    </source>
</evidence>
<dbReference type="GO" id="GO:0016428">
    <property type="term" value="F:tRNA (cytidine-5-)-methyltransferase activity"/>
    <property type="evidence" value="ECO:0007669"/>
    <property type="project" value="TreeGrafter"/>
</dbReference>
<dbReference type="InterPro" id="IPR031341">
    <property type="entry name" value="Methyltr_RsmF_N"/>
</dbReference>
<comment type="caution">
    <text evidence="10">The sequence shown here is derived from an EMBL/GenBank/DDBJ whole genome shotgun (WGS) entry which is preliminary data.</text>
</comment>
<evidence type="ECO:0000256" key="5">
    <source>
        <dbReference type="ARBA" id="ARBA00022884"/>
    </source>
</evidence>
<dbReference type="CDD" id="cd02440">
    <property type="entry name" value="AdoMet_MTases"/>
    <property type="match status" value="1"/>
</dbReference>
<keyword evidence="4 6" id="KW-0949">S-adenosyl-L-methionine</keyword>
<dbReference type="InterPro" id="IPR049560">
    <property type="entry name" value="MeTrfase_RsmB-F_NOP2_cat"/>
</dbReference>
<keyword evidence="11" id="KW-1185">Reference proteome</keyword>
<dbReference type="GO" id="GO:0030488">
    <property type="term" value="P:tRNA methylation"/>
    <property type="evidence" value="ECO:0007669"/>
    <property type="project" value="TreeGrafter"/>
</dbReference>
<dbReference type="PRINTS" id="PR02008">
    <property type="entry name" value="RCMTFAMILY"/>
</dbReference>
<dbReference type="PANTHER" id="PTHR22807">
    <property type="entry name" value="NOP2 YEAST -RELATED NOL1/NOP2/FMU SUN DOMAIN-CONTAINING"/>
    <property type="match status" value="1"/>
</dbReference>
<dbReference type="SUPFAM" id="SSF53335">
    <property type="entry name" value="S-adenosyl-L-methionine-dependent methyltransferases"/>
    <property type="match status" value="1"/>
</dbReference>
<evidence type="ECO:0000313" key="8">
    <source>
        <dbReference type="EMBL" id="HEQ88573.1"/>
    </source>
</evidence>
<feature type="domain" description="SAM-dependent MTase RsmB/NOP-type" evidence="7">
    <location>
        <begin position="39"/>
        <end position="321"/>
    </location>
</feature>
<comment type="similarity">
    <text evidence="6">Belongs to the class I-like SAM-binding methyltransferase superfamily. RsmB/NOP family.</text>
</comment>
<evidence type="ECO:0000256" key="2">
    <source>
        <dbReference type="ARBA" id="ARBA00022603"/>
    </source>
</evidence>
<proteinExistence type="inferred from homology"/>
<gene>
    <name evidence="10" type="ORF">EG19_08525</name>
    <name evidence="8" type="ORF">ENP06_04085</name>
    <name evidence="9" type="ORF">ENQ31_05860</name>
</gene>
<dbReference type="EMBL" id="DSHW01000308">
    <property type="protein sequence ID" value="HEQ88573.1"/>
    <property type="molecule type" value="Genomic_DNA"/>
</dbReference>
<dbReference type="EMBL" id="DSMR01000423">
    <property type="protein sequence ID" value="HET47670.1"/>
    <property type="molecule type" value="Genomic_DNA"/>
</dbReference>
<dbReference type="Pfam" id="PF17125">
    <property type="entry name" value="Methyltr_RsmF_N"/>
    <property type="match status" value="1"/>
</dbReference>
<dbReference type="InterPro" id="IPR001678">
    <property type="entry name" value="MeTrfase_RsmB-F_NOP2_dom"/>
</dbReference>
<protein>
    <submittedName>
        <fullName evidence="8">RsmB/NOP family class I SAM-dependent RNA methyltransferase</fullName>
    </submittedName>
</protein>
<comment type="caution">
    <text evidence="6">Lacks conserved residue(s) required for the propagation of feature annotation.</text>
</comment>
<dbReference type="PANTHER" id="PTHR22807:SF74">
    <property type="entry name" value="TRNA (CYTOSINE(48)-C(5))-METHYLTRANSFERASE"/>
    <property type="match status" value="1"/>
</dbReference>
<evidence type="ECO:0000313" key="11">
    <source>
        <dbReference type="Proteomes" id="UP000027284"/>
    </source>
</evidence>
<dbReference type="EMBL" id="JMFG01000037">
    <property type="protein sequence ID" value="KDA52942.1"/>
    <property type="molecule type" value="Genomic_DNA"/>
</dbReference>
<organism evidence="10 11">
    <name type="scientific">Thermoanaerobaculum aquaticum</name>
    <dbReference type="NCBI Taxonomy" id="1312852"/>
    <lineage>
        <taxon>Bacteria</taxon>
        <taxon>Pseudomonadati</taxon>
        <taxon>Acidobacteriota</taxon>
        <taxon>Thermoanaerobaculia</taxon>
        <taxon>Thermoanaerobaculales</taxon>
        <taxon>Thermoanaerobaculaceae</taxon>
        <taxon>Thermoanaerobaculum</taxon>
    </lineage>
</organism>
<evidence type="ECO:0000259" key="7">
    <source>
        <dbReference type="PROSITE" id="PS51686"/>
    </source>
</evidence>
<keyword evidence="3 6" id="KW-0808">Transferase</keyword>
<dbReference type="Proteomes" id="UP000027284">
    <property type="component" value="Unassembled WGS sequence"/>
</dbReference>
<keyword evidence="2 6" id="KW-0489">Methyltransferase</keyword>
<keyword evidence="1" id="KW-0963">Cytoplasm</keyword>
<feature type="binding site" evidence="6">
    <location>
        <position position="153"/>
    </location>
    <ligand>
        <name>S-adenosyl-L-methionine</name>
        <dbReference type="ChEBI" id="CHEBI:59789"/>
    </ligand>
</feature>
<evidence type="ECO:0000313" key="9">
    <source>
        <dbReference type="EMBL" id="HET47670.1"/>
    </source>
</evidence>
<dbReference type="Gene3D" id="3.40.50.150">
    <property type="entry name" value="Vaccinia Virus protein VP39"/>
    <property type="match status" value="1"/>
</dbReference>
<evidence type="ECO:0000256" key="3">
    <source>
        <dbReference type="ARBA" id="ARBA00022679"/>
    </source>
</evidence>
<dbReference type="GO" id="GO:0003723">
    <property type="term" value="F:RNA binding"/>
    <property type="evidence" value="ECO:0007669"/>
    <property type="project" value="UniProtKB-UniRule"/>
</dbReference>
<feature type="binding site" evidence="6">
    <location>
        <position position="180"/>
    </location>
    <ligand>
        <name>S-adenosyl-L-methionine</name>
        <dbReference type="ChEBI" id="CHEBI:59789"/>
    </ligand>
</feature>
<dbReference type="AlphaFoldDB" id="A0A062XK99"/>
<evidence type="ECO:0000313" key="10">
    <source>
        <dbReference type="EMBL" id="KDA52942.1"/>
    </source>
</evidence>
<dbReference type="InterPro" id="IPR023267">
    <property type="entry name" value="RCMT"/>
</dbReference>
<feature type="binding site" evidence="6">
    <location>
        <position position="197"/>
    </location>
    <ligand>
        <name>S-adenosyl-L-methionine</name>
        <dbReference type="ChEBI" id="CHEBI:59789"/>
    </ligand>
</feature>
<dbReference type="STRING" id="1312852.EG19_08525"/>
<feature type="active site" description="Nucleophile" evidence="6">
    <location>
        <position position="250"/>
    </location>
</feature>
<evidence type="ECO:0000256" key="4">
    <source>
        <dbReference type="ARBA" id="ARBA00022691"/>
    </source>
</evidence>
<keyword evidence="5 6" id="KW-0694">RNA-binding</keyword>
<name>A0A062XK99_9BACT</name>